<gene>
    <name evidence="2" type="ORF">ACD661_14490</name>
</gene>
<organism evidence="2 3">
    <name type="scientific">Legionella lytica</name>
    <dbReference type="NCBI Taxonomy" id="96232"/>
    <lineage>
        <taxon>Bacteria</taxon>
        <taxon>Pseudomonadati</taxon>
        <taxon>Pseudomonadota</taxon>
        <taxon>Gammaproteobacteria</taxon>
        <taxon>Legionellales</taxon>
        <taxon>Legionellaceae</taxon>
        <taxon>Legionella</taxon>
    </lineage>
</organism>
<proteinExistence type="predicted"/>
<feature type="compositionally biased region" description="Basic and acidic residues" evidence="1">
    <location>
        <begin position="136"/>
        <end position="163"/>
    </location>
</feature>
<dbReference type="EMBL" id="JBGORX010000009">
    <property type="protein sequence ID" value="MFJ1269770.1"/>
    <property type="molecule type" value="Genomic_DNA"/>
</dbReference>
<name>A0ABW8DE36_9GAMM</name>
<keyword evidence="3" id="KW-1185">Reference proteome</keyword>
<dbReference type="Proteomes" id="UP001615550">
    <property type="component" value="Unassembled WGS sequence"/>
</dbReference>
<sequence length="176" mass="20038">MGNRKQDLARLIELRKITDALTEEQEQELKRLKFRRIQDSELPVSELESKLRELDAAVISVRGENIEELIADFNEAYAGNEHYVKPKVEEDNSVCFTFSSKEECANFFLEQAEKDSEPFVLFDPATKMVTAYSKGDGKLYHAGDDKEVKPGDKLTPSDKKNEDFEIPGLPPRPDTP</sequence>
<evidence type="ECO:0008006" key="4">
    <source>
        <dbReference type="Google" id="ProtNLM"/>
    </source>
</evidence>
<protein>
    <recommendedName>
        <fullName evidence="4">Substrate of the Dot/Icm secretion system</fullName>
    </recommendedName>
</protein>
<reference evidence="2 3" key="1">
    <citation type="submission" date="2024-08" db="EMBL/GenBank/DDBJ databases">
        <title>Draft Genome Sequence of Legionella lytica strain DSB2004, Isolated From a Fire Sprinkler System.</title>
        <authorList>
            <person name="Everhart A.D."/>
            <person name="Kidane D.T."/>
            <person name="Farone A.L."/>
            <person name="Farone M.B."/>
        </authorList>
    </citation>
    <scope>NUCLEOTIDE SEQUENCE [LARGE SCALE GENOMIC DNA]</scope>
    <source>
        <strain evidence="2 3">DSB2004</strain>
    </source>
</reference>
<comment type="caution">
    <text evidence="2">The sequence shown here is derived from an EMBL/GenBank/DDBJ whole genome shotgun (WGS) entry which is preliminary data.</text>
</comment>
<accession>A0ABW8DE36</accession>
<evidence type="ECO:0000313" key="2">
    <source>
        <dbReference type="EMBL" id="MFJ1269770.1"/>
    </source>
</evidence>
<evidence type="ECO:0000256" key="1">
    <source>
        <dbReference type="SAM" id="MobiDB-lite"/>
    </source>
</evidence>
<feature type="region of interest" description="Disordered" evidence="1">
    <location>
        <begin position="136"/>
        <end position="176"/>
    </location>
</feature>
<dbReference type="RefSeq" id="WP_400188586.1">
    <property type="nucleotide sequence ID" value="NZ_JBGORX010000009.1"/>
</dbReference>
<evidence type="ECO:0000313" key="3">
    <source>
        <dbReference type="Proteomes" id="UP001615550"/>
    </source>
</evidence>